<dbReference type="AlphaFoldDB" id="A0A6J3I8R7"/>
<dbReference type="GO" id="GO:0016410">
    <property type="term" value="F:N-acyltransferase activity"/>
    <property type="evidence" value="ECO:0007669"/>
    <property type="project" value="UniProtKB-ARBA"/>
</dbReference>
<proteinExistence type="inferred from homology"/>
<feature type="region of interest" description="Disordered" evidence="5">
    <location>
        <begin position="138"/>
        <end position="167"/>
    </location>
</feature>
<accession>A0A6J3I8R7</accession>
<dbReference type="GO" id="GO:0008970">
    <property type="term" value="F:phospholipase A1 activity"/>
    <property type="evidence" value="ECO:0007669"/>
    <property type="project" value="TreeGrafter"/>
</dbReference>
<evidence type="ECO:0000256" key="3">
    <source>
        <dbReference type="ARBA" id="ARBA00022801"/>
    </source>
</evidence>
<feature type="transmembrane region" description="Helical" evidence="6">
    <location>
        <begin position="236"/>
        <end position="256"/>
    </location>
</feature>
<dbReference type="Proteomes" id="UP000504640">
    <property type="component" value="Unplaced"/>
</dbReference>
<evidence type="ECO:0000256" key="2">
    <source>
        <dbReference type="ARBA" id="ARBA00022679"/>
    </source>
</evidence>
<dbReference type="InterPro" id="IPR051496">
    <property type="entry name" value="H-rev107_PLA/AT"/>
</dbReference>
<dbReference type="Pfam" id="PF04970">
    <property type="entry name" value="LRAT"/>
    <property type="match status" value="1"/>
</dbReference>
<dbReference type="GeneID" id="116554854"/>
<keyword evidence="8" id="KW-1185">Reference proteome</keyword>
<dbReference type="PROSITE" id="PS51934">
    <property type="entry name" value="LRAT"/>
    <property type="match status" value="1"/>
</dbReference>
<evidence type="ECO:0000256" key="1">
    <source>
        <dbReference type="ARBA" id="ARBA00007824"/>
    </source>
</evidence>
<comment type="similarity">
    <text evidence="1">Belongs to the H-rev107 family.</text>
</comment>
<keyword evidence="6" id="KW-1133">Transmembrane helix</keyword>
<keyword evidence="6" id="KW-0472">Membrane</keyword>
<reference evidence="9" key="1">
    <citation type="submission" date="2025-08" db="UniProtKB">
        <authorList>
            <consortium name="RefSeq"/>
        </authorList>
    </citation>
    <scope>IDENTIFICATION</scope>
    <source>
        <tissue evidence="9">Blood</tissue>
    </source>
</reference>
<dbReference type="GO" id="GO:0004623">
    <property type="term" value="F:phospholipase A2 activity"/>
    <property type="evidence" value="ECO:0007669"/>
    <property type="project" value="TreeGrafter"/>
</dbReference>
<organism evidence="8 9">
    <name type="scientific">Sapajus apella</name>
    <name type="common">Brown-capped capuchin</name>
    <name type="synonym">Cebus apella</name>
    <dbReference type="NCBI Taxonomy" id="9515"/>
    <lineage>
        <taxon>Eukaryota</taxon>
        <taxon>Metazoa</taxon>
        <taxon>Chordata</taxon>
        <taxon>Craniata</taxon>
        <taxon>Vertebrata</taxon>
        <taxon>Euteleostomi</taxon>
        <taxon>Mammalia</taxon>
        <taxon>Eutheria</taxon>
        <taxon>Euarchontoglires</taxon>
        <taxon>Primates</taxon>
        <taxon>Haplorrhini</taxon>
        <taxon>Platyrrhini</taxon>
        <taxon>Cebidae</taxon>
        <taxon>Cebinae</taxon>
        <taxon>Sapajus</taxon>
    </lineage>
</organism>
<dbReference type="InterPro" id="IPR007053">
    <property type="entry name" value="LRAT_dom"/>
</dbReference>
<dbReference type="Gene3D" id="3.90.1720.10">
    <property type="entry name" value="endopeptidase domain like (from Nostoc punctiforme)"/>
    <property type="match status" value="1"/>
</dbReference>
<gene>
    <name evidence="9" type="primary">PLAAT4</name>
</gene>
<evidence type="ECO:0000256" key="4">
    <source>
        <dbReference type="ARBA" id="ARBA00023098"/>
    </source>
</evidence>
<evidence type="ECO:0000256" key="5">
    <source>
        <dbReference type="SAM" id="MobiDB-lite"/>
    </source>
</evidence>
<evidence type="ECO:0000313" key="9">
    <source>
        <dbReference type="RefSeq" id="XP_032138938.1"/>
    </source>
</evidence>
<keyword evidence="2" id="KW-0808">Transferase</keyword>
<evidence type="ECO:0000259" key="7">
    <source>
        <dbReference type="PROSITE" id="PS51934"/>
    </source>
</evidence>
<dbReference type="PANTHER" id="PTHR13943:SF36">
    <property type="entry name" value="PHOSPHOLIPASE A AND ACYLTRANSFERASE 4"/>
    <property type="match status" value="1"/>
</dbReference>
<dbReference type="GO" id="GO:0070292">
    <property type="term" value="P:N-acylphosphatidylethanolamine metabolic process"/>
    <property type="evidence" value="ECO:0007669"/>
    <property type="project" value="TreeGrafter"/>
</dbReference>
<evidence type="ECO:0000256" key="6">
    <source>
        <dbReference type="SAM" id="Phobius"/>
    </source>
</evidence>
<dbReference type="CTD" id="5920"/>
<keyword evidence="3" id="KW-0378">Hydrolase</keyword>
<name>A0A6J3I8R7_SAPAP</name>
<protein>
    <submittedName>
        <fullName evidence="9">Phospholipase A and acyltransferase 4 isoform X1</fullName>
    </submittedName>
</protein>
<feature type="domain" description="LRAT" evidence="7">
    <location>
        <begin position="13"/>
        <end position="129"/>
    </location>
</feature>
<keyword evidence="4" id="KW-0443">Lipid metabolism</keyword>
<keyword evidence="6" id="KW-0812">Transmembrane</keyword>
<sequence>MASPHQELKPGDLIEIFRLGYQHWALYVGDGYVIHLAPPSEYPRAGPSSALSVLDRNAVVKQERLEDVVEGCNYRVNNSLDREYRPRPIQVIISSAKKKVGQKMEYNIVRRNCEHFVTELRYGKSRCKQNRCPHLEAVSKGSHQPILRTSPTPRSGHSPEKWRPRGHSQQLLWERILSQPAGRGEDRRCQAVGEAGQQGEGEEFQALGREKVPAWACCESQQKLLALQVESTVDKGVVMIILGIVLGSSFAIGRYLNQ</sequence>
<keyword evidence="9" id="KW-0012">Acyltransferase</keyword>
<dbReference type="PANTHER" id="PTHR13943">
    <property type="entry name" value="HRAS-LIKE SUPPRESSOR - RELATED"/>
    <property type="match status" value="1"/>
</dbReference>
<evidence type="ECO:0000313" key="8">
    <source>
        <dbReference type="Proteomes" id="UP000504640"/>
    </source>
</evidence>
<dbReference type="RefSeq" id="XP_032138938.1">
    <property type="nucleotide sequence ID" value="XM_032283047.1"/>
</dbReference>
<dbReference type="GO" id="GO:0005737">
    <property type="term" value="C:cytoplasm"/>
    <property type="evidence" value="ECO:0007669"/>
    <property type="project" value="TreeGrafter"/>
</dbReference>